<protein>
    <submittedName>
        <fullName evidence="1">Uncharacterized protein</fullName>
    </submittedName>
</protein>
<sequence length="59" mass="7008">MSFKKGDEKAGFSNWRHTYRSLRSDCTSSRTLTHKPQKTMMHTYRVQFADILICTHSER</sequence>
<accession>A0A074ZHU2</accession>
<keyword evidence="2" id="KW-1185">Reference proteome</keyword>
<proteinExistence type="predicted"/>
<dbReference type="Proteomes" id="UP000054324">
    <property type="component" value="Unassembled WGS sequence"/>
</dbReference>
<organism evidence="1 2">
    <name type="scientific">Opisthorchis viverrini</name>
    <name type="common">Southeast Asian liver fluke</name>
    <dbReference type="NCBI Taxonomy" id="6198"/>
    <lineage>
        <taxon>Eukaryota</taxon>
        <taxon>Metazoa</taxon>
        <taxon>Spiralia</taxon>
        <taxon>Lophotrochozoa</taxon>
        <taxon>Platyhelminthes</taxon>
        <taxon>Trematoda</taxon>
        <taxon>Digenea</taxon>
        <taxon>Opisthorchiida</taxon>
        <taxon>Opisthorchiata</taxon>
        <taxon>Opisthorchiidae</taxon>
        <taxon>Opisthorchis</taxon>
    </lineage>
</organism>
<name>A0A074ZHU2_OPIVI</name>
<evidence type="ECO:0000313" key="1">
    <source>
        <dbReference type="EMBL" id="KER25332.1"/>
    </source>
</evidence>
<dbReference type="RefSeq" id="XP_009170926.1">
    <property type="nucleotide sequence ID" value="XM_009172662.1"/>
</dbReference>
<dbReference type="AlphaFoldDB" id="A0A074ZHU2"/>
<evidence type="ECO:0000313" key="2">
    <source>
        <dbReference type="Proteomes" id="UP000054324"/>
    </source>
</evidence>
<dbReference type="CTD" id="20321385"/>
<dbReference type="GeneID" id="20321385"/>
<dbReference type="KEGG" id="ovi:T265_07206"/>
<reference evidence="1 2" key="1">
    <citation type="submission" date="2013-11" db="EMBL/GenBank/DDBJ databases">
        <title>Opisthorchis viverrini - life in the bile duct.</title>
        <authorList>
            <person name="Young N.D."/>
            <person name="Nagarajan N."/>
            <person name="Lin S.J."/>
            <person name="Korhonen P.K."/>
            <person name="Jex A.R."/>
            <person name="Hall R.S."/>
            <person name="Safavi-Hemami H."/>
            <person name="Kaewkong W."/>
            <person name="Bertrand D."/>
            <person name="Gao S."/>
            <person name="Seet Q."/>
            <person name="Wongkham S."/>
            <person name="Teh B.T."/>
            <person name="Wongkham C."/>
            <person name="Intapan P.M."/>
            <person name="Maleewong W."/>
            <person name="Yang X."/>
            <person name="Hu M."/>
            <person name="Wang Z."/>
            <person name="Hofmann A."/>
            <person name="Sternberg P.W."/>
            <person name="Tan P."/>
            <person name="Wang J."/>
            <person name="Gasser R.B."/>
        </authorList>
    </citation>
    <scope>NUCLEOTIDE SEQUENCE [LARGE SCALE GENOMIC DNA]</scope>
</reference>
<dbReference type="EMBL" id="KL596780">
    <property type="protein sequence ID" value="KER25332.1"/>
    <property type="molecule type" value="Genomic_DNA"/>
</dbReference>
<gene>
    <name evidence="1" type="ORF">T265_07206</name>
</gene>